<sequence length="686" mass="75370">MATGREGRAERLNERLRGAQRANVDESFSIDLGGLDIPGSTSPAADEAPSSSSRGQKRDSDTISAASQISGSSARRRSARLAPKDPYDLPDTSKESALQNATVSITGNQDATPNDISVIRDIALSTIARSAVSQQLDPVPDELETLPAPSFVLSSGQVTSPAQARMSSALIEEVGESPANAPGSGKRRRVPLGEAVSSSTKLLDIMTSDDAFPASSSPLARRMQRSDATSMRRSAGMVSKLDLSQEIDELSPERPYKQPLADEELSDAPSMNETTQQIVLDTEADISAPEREDAEPGQKTDVEPGPEPEDQQEEVEEDAADDHGEPEDAQGEEQEEGEEVADEQEEAEEVNAAEAAKVLGKKRRRTQREISPELGSVSAEEEVEREDEQPVPKRKRIRPGKSPATQKQLAVKKKPNKAKPRAKPQAPEESLDEQEPRPKQSKAGRRKSGQNEGNDATIEITVQRFIQHKRRGEDDEVDPLHSEIPFANRGGESVADVFAQVCDEVIASTLAQLREMVNSAADTAKKKECRIKIRAVEAYREELNSRLLQHTIHLNHWHSLRKRVRHVQREKIALREDIIRIRSEREQVALRMDAVRIKHEADTKESKYCLDASTLMHDVDLAMEQGRDAAEPTGKEQKAAELANLELFVSRISEQASSASFTGGILKQVKDFNAFLERAAIALETR</sequence>
<gene>
    <name evidence="3" type="ORF">PT974_05827</name>
</gene>
<dbReference type="InterPro" id="IPR048743">
    <property type="entry name" value="AME1"/>
</dbReference>
<organism evidence="3 4">
    <name type="scientific">Cladobotryum mycophilum</name>
    <dbReference type="NCBI Taxonomy" id="491253"/>
    <lineage>
        <taxon>Eukaryota</taxon>
        <taxon>Fungi</taxon>
        <taxon>Dikarya</taxon>
        <taxon>Ascomycota</taxon>
        <taxon>Pezizomycotina</taxon>
        <taxon>Sordariomycetes</taxon>
        <taxon>Hypocreomycetidae</taxon>
        <taxon>Hypocreales</taxon>
        <taxon>Hypocreaceae</taxon>
        <taxon>Cladobotryum</taxon>
    </lineage>
</organism>
<dbReference type="Pfam" id="PF20994">
    <property type="entry name" value="CENPU"/>
    <property type="match status" value="1"/>
</dbReference>
<keyword evidence="4" id="KW-1185">Reference proteome</keyword>
<feature type="compositionally biased region" description="Acidic residues" evidence="1">
    <location>
        <begin position="304"/>
        <end position="351"/>
    </location>
</feature>
<feature type="domain" description="Inner kinetochore subunit AME1" evidence="2">
    <location>
        <begin position="495"/>
        <end position="678"/>
    </location>
</feature>
<proteinExistence type="predicted"/>
<dbReference type="EMBL" id="JAVFKD010000012">
    <property type="protein sequence ID" value="KAK5992423.1"/>
    <property type="molecule type" value="Genomic_DNA"/>
</dbReference>
<evidence type="ECO:0000256" key="1">
    <source>
        <dbReference type="SAM" id="MobiDB-lite"/>
    </source>
</evidence>
<protein>
    <recommendedName>
        <fullName evidence="2">Inner kinetochore subunit AME1 domain-containing protein</fullName>
    </recommendedName>
</protein>
<feature type="compositionally biased region" description="Low complexity" evidence="1">
    <location>
        <begin position="64"/>
        <end position="73"/>
    </location>
</feature>
<feature type="region of interest" description="Disordered" evidence="1">
    <location>
        <begin position="1"/>
        <end position="114"/>
    </location>
</feature>
<feature type="region of interest" description="Disordered" evidence="1">
    <location>
        <begin position="173"/>
        <end position="457"/>
    </location>
</feature>
<evidence type="ECO:0000259" key="2">
    <source>
        <dbReference type="Pfam" id="PF20994"/>
    </source>
</evidence>
<feature type="compositionally biased region" description="Basic residues" evidence="1">
    <location>
        <begin position="410"/>
        <end position="422"/>
    </location>
</feature>
<feature type="compositionally biased region" description="Low complexity" evidence="1">
    <location>
        <begin position="40"/>
        <end position="53"/>
    </location>
</feature>
<name>A0ABR0SJV0_9HYPO</name>
<dbReference type="Proteomes" id="UP001338125">
    <property type="component" value="Unassembled WGS sequence"/>
</dbReference>
<feature type="compositionally biased region" description="Basic and acidic residues" evidence="1">
    <location>
        <begin position="1"/>
        <end position="17"/>
    </location>
</feature>
<comment type="caution">
    <text evidence="3">The sequence shown here is derived from an EMBL/GenBank/DDBJ whole genome shotgun (WGS) entry which is preliminary data.</text>
</comment>
<evidence type="ECO:0000313" key="4">
    <source>
        <dbReference type="Proteomes" id="UP001338125"/>
    </source>
</evidence>
<feature type="compositionally biased region" description="Basic residues" evidence="1">
    <location>
        <begin position="439"/>
        <end position="448"/>
    </location>
</feature>
<reference evidence="3 4" key="1">
    <citation type="submission" date="2024-01" db="EMBL/GenBank/DDBJ databases">
        <title>Complete genome of Cladobotryum mycophilum ATHUM6906.</title>
        <authorList>
            <person name="Christinaki A.C."/>
            <person name="Myridakis A.I."/>
            <person name="Kouvelis V.N."/>
        </authorList>
    </citation>
    <scope>NUCLEOTIDE SEQUENCE [LARGE SCALE GENOMIC DNA]</scope>
    <source>
        <strain evidence="3 4">ATHUM6906</strain>
    </source>
</reference>
<feature type="compositionally biased region" description="Basic and acidic residues" evidence="1">
    <location>
        <begin position="288"/>
        <end position="302"/>
    </location>
</feature>
<accession>A0ABR0SJV0</accession>
<feature type="compositionally biased region" description="Acidic residues" evidence="1">
    <location>
        <begin position="379"/>
        <end position="389"/>
    </location>
</feature>
<feature type="compositionally biased region" description="Polar residues" evidence="1">
    <location>
        <begin position="95"/>
        <end position="114"/>
    </location>
</feature>
<feature type="compositionally biased region" description="Polar residues" evidence="1">
    <location>
        <begin position="269"/>
        <end position="279"/>
    </location>
</feature>
<evidence type="ECO:0000313" key="3">
    <source>
        <dbReference type="EMBL" id="KAK5992423.1"/>
    </source>
</evidence>
<feature type="compositionally biased region" description="Basic and acidic residues" evidence="1">
    <location>
        <begin position="82"/>
        <end position="94"/>
    </location>
</feature>